<proteinExistence type="inferred from homology"/>
<sequence>MSSDQQIESKTLSNTDNAKYIEKLNEYKLNHPLKDSWTFWYVMPAKSSTEDWADLTKNIYTFDTLEGFWGLQAALPSVDTLCSDFMFFKKDIQPQWEDAKNFSGGKWVVSLGRDDLGPDVINKFWGRIMFSIIGNNFVNSDHINGFYISYKRYYMRVQVWTNTTEKEVVLPIGEYMKELLVNSEFGIHEETEMKKTNSFNPTKFTNKNPAYSALHKESEEQDKTQKKPSYKNSIPVDQVKFVFNHHCREKENSEIIINLIDKQ</sequence>
<evidence type="ECO:0000313" key="8">
    <source>
        <dbReference type="Proteomes" id="UP000095605"/>
    </source>
</evidence>
<dbReference type="GO" id="GO:0016281">
    <property type="term" value="C:eukaryotic translation initiation factor 4F complex"/>
    <property type="evidence" value="ECO:0007669"/>
    <property type="project" value="TreeGrafter"/>
</dbReference>
<evidence type="ECO:0000256" key="6">
    <source>
        <dbReference type="RuleBase" id="RU004374"/>
    </source>
</evidence>
<dbReference type="PANTHER" id="PTHR11960:SF8">
    <property type="entry name" value="EUKARYOTIC TRANSLATION INITIATION FACTOR 4E1-RELATED"/>
    <property type="match status" value="1"/>
</dbReference>
<evidence type="ECO:0000256" key="2">
    <source>
        <dbReference type="ARBA" id="ARBA00022540"/>
    </source>
</evidence>
<organism evidence="7 8">
    <name type="scientific">Hanseniaspora opuntiae</name>
    <dbReference type="NCBI Taxonomy" id="211096"/>
    <lineage>
        <taxon>Eukaryota</taxon>
        <taxon>Fungi</taxon>
        <taxon>Dikarya</taxon>
        <taxon>Ascomycota</taxon>
        <taxon>Saccharomycotina</taxon>
        <taxon>Saccharomycetes</taxon>
        <taxon>Saccharomycodales</taxon>
        <taxon>Saccharomycodaceae</taxon>
        <taxon>Hanseniaspora</taxon>
    </lineage>
</organism>
<dbReference type="Gene3D" id="3.30.760.10">
    <property type="entry name" value="RNA Cap, Translation Initiation Factor Eif4e"/>
    <property type="match status" value="1"/>
</dbReference>
<evidence type="ECO:0000256" key="4">
    <source>
        <dbReference type="ARBA" id="ARBA00022884"/>
    </source>
</evidence>
<dbReference type="PROSITE" id="PS00813">
    <property type="entry name" value="IF4E"/>
    <property type="match status" value="1"/>
</dbReference>
<keyword evidence="8" id="KW-1185">Reference proteome</keyword>
<dbReference type="GO" id="GO:0000340">
    <property type="term" value="F:RNA 7-methylguanosine cap binding"/>
    <property type="evidence" value="ECO:0007669"/>
    <property type="project" value="TreeGrafter"/>
</dbReference>
<protein>
    <submittedName>
        <fullName evidence="7">Eukaryotic translation initiation factor 4E</fullName>
    </submittedName>
</protein>
<dbReference type="PANTHER" id="PTHR11960">
    <property type="entry name" value="EUKARYOTIC TRANSLATION INITIATION FACTOR 4E RELATED"/>
    <property type="match status" value="1"/>
</dbReference>
<keyword evidence="4 6" id="KW-0694">RNA-binding</keyword>
<evidence type="ECO:0000256" key="5">
    <source>
        <dbReference type="ARBA" id="ARBA00022917"/>
    </source>
</evidence>
<comment type="similarity">
    <text evidence="1 6">Belongs to the eukaryotic initiation factor 4E family.</text>
</comment>
<dbReference type="GO" id="GO:0003743">
    <property type="term" value="F:translation initiation factor activity"/>
    <property type="evidence" value="ECO:0007669"/>
    <property type="project" value="UniProtKB-KW"/>
</dbReference>
<dbReference type="Proteomes" id="UP000095605">
    <property type="component" value="Unassembled WGS sequence"/>
</dbReference>
<dbReference type="InterPro" id="IPR019770">
    <property type="entry name" value="TIF_eIF_4E_CS"/>
</dbReference>
<dbReference type="EMBL" id="LPNL01000005">
    <property type="protein sequence ID" value="OEJ85883.1"/>
    <property type="molecule type" value="Genomic_DNA"/>
</dbReference>
<name>A0A1E5RH23_9ASCO</name>
<keyword evidence="5 6" id="KW-0648">Protein biosynthesis</keyword>
<dbReference type="InterPro" id="IPR023398">
    <property type="entry name" value="TIF_eIF4e-like"/>
</dbReference>
<keyword evidence="2 6" id="KW-0396">Initiation factor</keyword>
<reference evidence="8" key="1">
    <citation type="journal article" date="2016" name="Genome Announc.">
        <title>Genome sequences of three species of Hanseniaspora isolated from spontaneous wine fermentations.</title>
        <authorList>
            <person name="Sternes P.R."/>
            <person name="Lee D."/>
            <person name="Kutyna D.R."/>
            <person name="Borneman A.R."/>
        </authorList>
    </citation>
    <scope>NUCLEOTIDE SEQUENCE [LARGE SCALE GENOMIC DNA]</scope>
    <source>
        <strain evidence="8">AWRI3578</strain>
    </source>
</reference>
<evidence type="ECO:0000313" key="7">
    <source>
        <dbReference type="EMBL" id="OEJ85883.1"/>
    </source>
</evidence>
<evidence type="ECO:0000256" key="1">
    <source>
        <dbReference type="ARBA" id="ARBA00009860"/>
    </source>
</evidence>
<dbReference type="OrthoDB" id="3972544at2759"/>
<accession>A0A1E5RH23</accession>
<dbReference type="Pfam" id="PF01652">
    <property type="entry name" value="IF4E"/>
    <property type="match status" value="1"/>
</dbReference>
<dbReference type="GO" id="GO:0006417">
    <property type="term" value="P:regulation of translation"/>
    <property type="evidence" value="ECO:0007669"/>
    <property type="project" value="UniProtKB-KW"/>
</dbReference>
<keyword evidence="3" id="KW-0810">Translation regulation</keyword>
<dbReference type="AlphaFoldDB" id="A0A1E5RH23"/>
<gene>
    <name evidence="7" type="ORF">AWRI3578_g2506</name>
</gene>
<comment type="caution">
    <text evidence="7">The sequence shown here is derived from an EMBL/GenBank/DDBJ whole genome shotgun (WGS) entry which is preliminary data.</text>
</comment>
<evidence type="ECO:0000256" key="3">
    <source>
        <dbReference type="ARBA" id="ARBA00022845"/>
    </source>
</evidence>
<dbReference type="SUPFAM" id="SSF55418">
    <property type="entry name" value="eIF4e-like"/>
    <property type="match status" value="1"/>
</dbReference>
<dbReference type="InterPro" id="IPR001040">
    <property type="entry name" value="TIF_eIF_4E"/>
</dbReference>